<dbReference type="InterPro" id="IPR000100">
    <property type="entry name" value="RNase_P"/>
</dbReference>
<proteinExistence type="inferred from homology"/>
<evidence type="ECO:0000313" key="9">
    <source>
        <dbReference type="EMBL" id="SEB63466.1"/>
    </source>
</evidence>
<name>A0A1H4KZ31_9FLAO</name>
<evidence type="ECO:0000256" key="3">
    <source>
        <dbReference type="ARBA" id="ARBA00022722"/>
    </source>
</evidence>
<comment type="subunit">
    <text evidence="7">Consists of a catalytic RNA component (M1 or rnpB) and a protein subunit.</text>
</comment>
<evidence type="ECO:0000256" key="7">
    <source>
        <dbReference type="HAMAP-Rule" id="MF_00227"/>
    </source>
</evidence>
<dbReference type="RefSeq" id="WP_254780386.1">
    <property type="nucleotide sequence ID" value="NZ_FNTB01000001.1"/>
</dbReference>
<organism evidence="9 10">
    <name type="scientific">Maribacter dokdonensis</name>
    <dbReference type="NCBI Taxonomy" id="320912"/>
    <lineage>
        <taxon>Bacteria</taxon>
        <taxon>Pseudomonadati</taxon>
        <taxon>Bacteroidota</taxon>
        <taxon>Flavobacteriia</taxon>
        <taxon>Flavobacteriales</taxon>
        <taxon>Flavobacteriaceae</taxon>
        <taxon>Maribacter</taxon>
    </lineage>
</organism>
<dbReference type="InterPro" id="IPR020568">
    <property type="entry name" value="Ribosomal_Su5_D2-typ_SF"/>
</dbReference>
<evidence type="ECO:0000313" key="10">
    <source>
        <dbReference type="Proteomes" id="UP000183038"/>
    </source>
</evidence>
<evidence type="ECO:0000256" key="1">
    <source>
        <dbReference type="ARBA" id="ARBA00002663"/>
    </source>
</evidence>
<dbReference type="GO" id="GO:0000049">
    <property type="term" value="F:tRNA binding"/>
    <property type="evidence" value="ECO:0007669"/>
    <property type="project" value="UniProtKB-UniRule"/>
</dbReference>
<dbReference type="NCBIfam" id="TIGR00188">
    <property type="entry name" value="rnpA"/>
    <property type="match status" value="1"/>
</dbReference>
<dbReference type="InterPro" id="IPR020539">
    <property type="entry name" value="RNase_P_CS"/>
</dbReference>
<dbReference type="InterPro" id="IPR014721">
    <property type="entry name" value="Ribsml_uS5_D2-typ_fold_subgr"/>
</dbReference>
<dbReference type="PROSITE" id="PS00648">
    <property type="entry name" value="RIBONUCLEASE_P"/>
    <property type="match status" value="1"/>
</dbReference>
<accession>A0A1H4KZ31</accession>
<dbReference type="GO" id="GO:0004526">
    <property type="term" value="F:ribonuclease P activity"/>
    <property type="evidence" value="ECO:0007669"/>
    <property type="project" value="UniProtKB-UniRule"/>
</dbReference>
<dbReference type="SUPFAM" id="SSF54211">
    <property type="entry name" value="Ribosomal protein S5 domain 2-like"/>
    <property type="match status" value="1"/>
</dbReference>
<keyword evidence="6 7" id="KW-0694">RNA-binding</keyword>
<dbReference type="PANTHER" id="PTHR33992">
    <property type="entry name" value="RIBONUCLEASE P PROTEIN COMPONENT"/>
    <property type="match status" value="1"/>
</dbReference>
<dbReference type="Gene3D" id="3.30.230.10">
    <property type="match status" value="1"/>
</dbReference>
<dbReference type="PANTHER" id="PTHR33992:SF1">
    <property type="entry name" value="RIBONUCLEASE P PROTEIN COMPONENT"/>
    <property type="match status" value="1"/>
</dbReference>
<comment type="similarity">
    <text evidence="7">Belongs to the RnpA family.</text>
</comment>
<dbReference type="HAMAP" id="MF_00227">
    <property type="entry name" value="RNase_P"/>
    <property type="match status" value="1"/>
</dbReference>
<sequence length="142" mass="16745">MPPTWGQILFNALFIMDQFFGKKEKLKSKILITQLFEEGKGISVFPLKLIYLSMEKQEISIKSAVTVSKRNFKSAVDRNRIKRLLRESYRRNKAEVFNNTDANFAFLFLYLGKDMPTFEQLDHKMKLVLNKFKLQIDEKNSK</sequence>
<comment type="function">
    <text evidence="1 7">RNaseP catalyzes the removal of the 5'-leader sequence from pre-tRNA to produce the mature 5'-terminus. It can also cleave other RNA substrates such as 4.5S RNA. The protein component plays an auxiliary but essential role in vivo by binding to the 5'-leader sequence and broadening the substrate specificity of the ribozyme.</text>
</comment>
<protein>
    <recommendedName>
        <fullName evidence="7 8">Ribonuclease P protein component</fullName>
        <shortName evidence="7">RNase P protein</shortName>
        <shortName evidence="7">RNaseP protein</shortName>
        <ecNumber evidence="7 8">3.1.26.5</ecNumber>
    </recommendedName>
    <alternativeName>
        <fullName evidence="7">Protein C5</fullName>
    </alternativeName>
</protein>
<dbReference type="EMBL" id="FNTB01000001">
    <property type="protein sequence ID" value="SEB63466.1"/>
    <property type="molecule type" value="Genomic_DNA"/>
</dbReference>
<reference evidence="9 10" key="1">
    <citation type="submission" date="2016-10" db="EMBL/GenBank/DDBJ databases">
        <authorList>
            <person name="de Groot N.N."/>
        </authorList>
    </citation>
    <scope>NUCLEOTIDE SEQUENCE [LARGE SCALE GENOMIC DNA]</scope>
    <source>
        <strain evidence="9 10">MAR_2009_71</strain>
    </source>
</reference>
<dbReference type="GO" id="GO:0030677">
    <property type="term" value="C:ribonuclease P complex"/>
    <property type="evidence" value="ECO:0007669"/>
    <property type="project" value="TreeGrafter"/>
</dbReference>
<dbReference type="AlphaFoldDB" id="A0A1H4KZ31"/>
<dbReference type="Pfam" id="PF00825">
    <property type="entry name" value="Ribonuclease_P"/>
    <property type="match status" value="1"/>
</dbReference>
<dbReference type="GO" id="GO:0001682">
    <property type="term" value="P:tRNA 5'-leader removal"/>
    <property type="evidence" value="ECO:0007669"/>
    <property type="project" value="UniProtKB-UniRule"/>
</dbReference>
<dbReference type="GO" id="GO:0042781">
    <property type="term" value="F:3'-tRNA processing endoribonuclease activity"/>
    <property type="evidence" value="ECO:0007669"/>
    <property type="project" value="TreeGrafter"/>
</dbReference>
<evidence type="ECO:0000256" key="4">
    <source>
        <dbReference type="ARBA" id="ARBA00022759"/>
    </source>
</evidence>
<evidence type="ECO:0000256" key="6">
    <source>
        <dbReference type="ARBA" id="ARBA00022884"/>
    </source>
</evidence>
<dbReference type="Proteomes" id="UP000183038">
    <property type="component" value="Unassembled WGS sequence"/>
</dbReference>
<keyword evidence="5 7" id="KW-0378">Hydrolase</keyword>
<evidence type="ECO:0000256" key="8">
    <source>
        <dbReference type="NCBIfam" id="TIGR00188"/>
    </source>
</evidence>
<keyword evidence="3 7" id="KW-0540">Nuclease</keyword>
<evidence type="ECO:0000256" key="5">
    <source>
        <dbReference type="ARBA" id="ARBA00022801"/>
    </source>
</evidence>
<dbReference type="EC" id="3.1.26.5" evidence="7 8"/>
<comment type="catalytic activity">
    <reaction evidence="7">
        <text>Endonucleolytic cleavage of RNA, removing 5'-extranucleotides from tRNA precursor.</text>
        <dbReference type="EC" id="3.1.26.5"/>
    </reaction>
</comment>
<keyword evidence="2 7" id="KW-0819">tRNA processing</keyword>
<keyword evidence="4 7" id="KW-0255">Endonuclease</keyword>
<gene>
    <name evidence="7" type="primary">rnpA</name>
    <name evidence="9" type="ORF">SAMN05192540_1127</name>
</gene>
<evidence type="ECO:0000256" key="2">
    <source>
        <dbReference type="ARBA" id="ARBA00022694"/>
    </source>
</evidence>